<comment type="caution">
    <text evidence="2">The sequence shown here is derived from an EMBL/GenBank/DDBJ whole genome shotgun (WGS) entry which is preliminary data.</text>
</comment>
<proteinExistence type="predicted"/>
<dbReference type="Proteomes" id="UP001054945">
    <property type="component" value="Unassembled WGS sequence"/>
</dbReference>
<evidence type="ECO:0000256" key="1">
    <source>
        <dbReference type="SAM" id="MobiDB-lite"/>
    </source>
</evidence>
<dbReference type="AlphaFoldDB" id="A0AAV4PN32"/>
<protein>
    <submittedName>
        <fullName evidence="2">Uncharacterized protein</fullName>
    </submittedName>
</protein>
<feature type="region of interest" description="Disordered" evidence="1">
    <location>
        <begin position="1"/>
        <end position="23"/>
    </location>
</feature>
<evidence type="ECO:0000313" key="3">
    <source>
        <dbReference type="Proteomes" id="UP001054945"/>
    </source>
</evidence>
<evidence type="ECO:0000313" key="2">
    <source>
        <dbReference type="EMBL" id="GIX97800.1"/>
    </source>
</evidence>
<name>A0AAV4PN32_CAEEX</name>
<gene>
    <name evidence="2" type="ORF">CEXT_225631</name>
</gene>
<keyword evidence="3" id="KW-1185">Reference proteome</keyword>
<reference evidence="2 3" key="1">
    <citation type="submission" date="2021-06" db="EMBL/GenBank/DDBJ databases">
        <title>Caerostris extrusa draft genome.</title>
        <authorList>
            <person name="Kono N."/>
            <person name="Arakawa K."/>
        </authorList>
    </citation>
    <scope>NUCLEOTIDE SEQUENCE [LARGE SCALE GENOMIC DNA]</scope>
</reference>
<dbReference type="EMBL" id="BPLR01004818">
    <property type="protein sequence ID" value="GIX97800.1"/>
    <property type="molecule type" value="Genomic_DNA"/>
</dbReference>
<accession>A0AAV4PN32</accession>
<sequence>MKKELLSGSGPKKSGKVETKSPASIQASALRVDIGQVLDYFFFNRLGHRAKALCSSGEDMMHRVLLFVLVDWTNIYPGTDSSGGQEKEPLPWIDGDLLRFRNLIE</sequence>
<organism evidence="2 3">
    <name type="scientific">Caerostris extrusa</name>
    <name type="common">Bark spider</name>
    <name type="synonym">Caerostris bankana</name>
    <dbReference type="NCBI Taxonomy" id="172846"/>
    <lineage>
        <taxon>Eukaryota</taxon>
        <taxon>Metazoa</taxon>
        <taxon>Ecdysozoa</taxon>
        <taxon>Arthropoda</taxon>
        <taxon>Chelicerata</taxon>
        <taxon>Arachnida</taxon>
        <taxon>Araneae</taxon>
        <taxon>Araneomorphae</taxon>
        <taxon>Entelegynae</taxon>
        <taxon>Araneoidea</taxon>
        <taxon>Araneidae</taxon>
        <taxon>Caerostris</taxon>
    </lineage>
</organism>